<dbReference type="InterPro" id="IPR052948">
    <property type="entry name" value="Low_temp-induced_all0457"/>
</dbReference>
<reference evidence="4" key="1">
    <citation type="submission" date="2016-10" db="EMBL/GenBank/DDBJ databases">
        <authorList>
            <person name="Varghese N."/>
            <person name="Submissions S."/>
        </authorList>
    </citation>
    <scope>NUCLEOTIDE SEQUENCE [LARGE SCALE GENOMIC DNA]</scope>
    <source>
        <strain evidence="4">DSM 13327</strain>
    </source>
</reference>
<organism evidence="3 4">
    <name type="scientific">Pelosinus propionicus DSM 13327</name>
    <dbReference type="NCBI Taxonomy" id="1123291"/>
    <lineage>
        <taxon>Bacteria</taxon>
        <taxon>Bacillati</taxon>
        <taxon>Bacillota</taxon>
        <taxon>Negativicutes</taxon>
        <taxon>Selenomonadales</taxon>
        <taxon>Sporomusaceae</taxon>
        <taxon>Pelosinus</taxon>
    </lineage>
</organism>
<name>A0A1I4H9M3_9FIRM</name>
<dbReference type="Proteomes" id="UP000199520">
    <property type="component" value="Unassembled WGS sequence"/>
</dbReference>
<feature type="compositionally biased region" description="Low complexity" evidence="1">
    <location>
        <begin position="25"/>
        <end position="41"/>
    </location>
</feature>
<dbReference type="InterPro" id="IPR025889">
    <property type="entry name" value="GSP17M-like_dom"/>
</dbReference>
<evidence type="ECO:0000256" key="1">
    <source>
        <dbReference type="SAM" id="MobiDB-lite"/>
    </source>
</evidence>
<dbReference type="EMBL" id="FOTS01000003">
    <property type="protein sequence ID" value="SFL39002.1"/>
    <property type="molecule type" value="Genomic_DNA"/>
</dbReference>
<proteinExistence type="predicted"/>
<dbReference type="OrthoDB" id="514402at2"/>
<feature type="region of interest" description="Disordered" evidence="1">
    <location>
        <begin position="1"/>
        <end position="41"/>
    </location>
</feature>
<evidence type="ECO:0000313" key="4">
    <source>
        <dbReference type="Proteomes" id="UP000199520"/>
    </source>
</evidence>
<dbReference type="PANTHER" id="PTHR36109:SF2">
    <property type="entry name" value="MEMBRANE PROTEIN"/>
    <property type="match status" value="1"/>
</dbReference>
<keyword evidence="4" id="KW-1185">Reference proteome</keyword>
<dbReference type="STRING" id="1123291.SAMN04490355_100373"/>
<dbReference type="AlphaFoldDB" id="A0A1I4H9M3"/>
<dbReference type="PANTHER" id="PTHR36109">
    <property type="entry name" value="MEMBRANE PROTEIN-RELATED"/>
    <property type="match status" value="1"/>
</dbReference>
<dbReference type="Pfam" id="PF11181">
    <property type="entry name" value="YflT"/>
    <property type="match status" value="1"/>
</dbReference>
<feature type="compositionally biased region" description="Polar residues" evidence="1">
    <location>
        <begin position="1"/>
        <end position="24"/>
    </location>
</feature>
<accession>A0A1I4H9M3</accession>
<feature type="domain" description="General stress protein 17M-like" evidence="2">
    <location>
        <begin position="49"/>
        <end position="113"/>
    </location>
</feature>
<evidence type="ECO:0000313" key="3">
    <source>
        <dbReference type="EMBL" id="SFL39002.1"/>
    </source>
</evidence>
<sequence length="202" mass="20909">MKNQTNDQASNVENENSLSSYSPENASTTAMAPPANNNTANTQHANQTVIGVFESRARAENAVNTLRKQGFTTEEINIVSKKQNHQDQDKTYDDDITDGTLTGGTLGGIGGLLMGAGALMLPGIGPIIAVGPITAAVGGAIAGGIAGGLIDWGIPAEASHRYEQEVAGGSILAIIRTDTTKVNSAAEILRQNGAKDVQNHSK</sequence>
<gene>
    <name evidence="3" type="ORF">SAMN04490355_100373</name>
</gene>
<dbReference type="RefSeq" id="WP_090932502.1">
    <property type="nucleotide sequence ID" value="NZ_FOTS01000003.1"/>
</dbReference>
<evidence type="ECO:0000259" key="2">
    <source>
        <dbReference type="Pfam" id="PF11181"/>
    </source>
</evidence>
<protein>
    <submittedName>
        <fullName evidence="3">Heat induced stress protein YflT</fullName>
    </submittedName>
</protein>